<dbReference type="InterPro" id="IPR036779">
    <property type="entry name" value="LysM_dom_sf"/>
</dbReference>
<feature type="repeat" description="TPR" evidence="1">
    <location>
        <begin position="35"/>
        <end position="68"/>
    </location>
</feature>
<dbReference type="EMBL" id="MDHN01000028">
    <property type="protein sequence ID" value="OFC70641.1"/>
    <property type="molecule type" value="Genomic_DNA"/>
</dbReference>
<dbReference type="RefSeq" id="WP_070125714.1">
    <property type="nucleotide sequence ID" value="NZ_MDHN01000028.1"/>
</dbReference>
<protein>
    <submittedName>
        <fullName evidence="4">Type IV pilus biogenesis/stability protein PilW</fullName>
    </submittedName>
</protein>
<evidence type="ECO:0000313" key="5">
    <source>
        <dbReference type="Proteomes" id="UP000175691"/>
    </source>
</evidence>
<dbReference type="NCBIfam" id="TIGR02521">
    <property type="entry name" value="type_IV_pilW"/>
    <property type="match status" value="1"/>
</dbReference>
<dbReference type="InterPro" id="IPR019734">
    <property type="entry name" value="TPR_rpt"/>
</dbReference>
<dbReference type="SUPFAM" id="SSF54106">
    <property type="entry name" value="LysM domain"/>
    <property type="match status" value="1"/>
</dbReference>
<dbReference type="PROSITE" id="PS51257">
    <property type="entry name" value="PROKAR_LIPOPROTEIN"/>
    <property type="match status" value="1"/>
</dbReference>
<feature type="domain" description="LysM" evidence="3">
    <location>
        <begin position="317"/>
        <end position="361"/>
    </location>
</feature>
<dbReference type="SMART" id="SM00257">
    <property type="entry name" value="LysM"/>
    <property type="match status" value="1"/>
</dbReference>
<dbReference type="SMART" id="SM00028">
    <property type="entry name" value="TPR"/>
    <property type="match status" value="4"/>
</dbReference>
<gene>
    <name evidence="4" type="ORF">BFC18_12890</name>
</gene>
<dbReference type="CDD" id="cd00118">
    <property type="entry name" value="LysM"/>
    <property type="match status" value="1"/>
</dbReference>
<evidence type="ECO:0000256" key="1">
    <source>
        <dbReference type="PROSITE-ProRule" id="PRU00339"/>
    </source>
</evidence>
<dbReference type="OrthoDB" id="9814042at2"/>
<feature type="compositionally biased region" description="Polar residues" evidence="2">
    <location>
        <begin position="300"/>
        <end position="313"/>
    </location>
</feature>
<keyword evidence="1" id="KW-0802">TPR repeat</keyword>
<evidence type="ECO:0000313" key="4">
    <source>
        <dbReference type="EMBL" id="OFC70641.1"/>
    </source>
</evidence>
<dbReference type="Pfam" id="PF13424">
    <property type="entry name" value="TPR_12"/>
    <property type="match status" value="1"/>
</dbReference>
<proteinExistence type="predicted"/>
<sequence length="365" mass="40720">MRLSVLALVIALTGCVSQNQPGAMNGDDFDMEQAAKTRISLGLTYLKNGNYQQAKVNLDKALEFAPRYADAHYSLAYYYQTVEEWERAEDSYDDAMTLAPRNAEIANSYGAFLCQRKQYDKAETFFQKALDNLQYAGSAETYENMAICALQEGRTDAAIKYLNSALNHQPGRTQSLFMLADLYVKTAQWEKAEATMRRYERVSRVSPESIQLAIAIAEGLGDKDTAEGYGEMLVTMYPQSEAALAYRSEVIKRANQEAQVVRRVKPKPTPSEKTAKALVPANQPAVAPAQAKVSAEQPAVASSRQSPQNSGSENGVRYHVVQRGENLYRISLIYNLKMARIQEWNDLADPGDIEVGMRLRLSPRQ</sequence>
<dbReference type="Gene3D" id="1.25.40.10">
    <property type="entry name" value="Tetratricopeptide repeat domain"/>
    <property type="match status" value="1"/>
</dbReference>
<dbReference type="SUPFAM" id="SSF48452">
    <property type="entry name" value="TPR-like"/>
    <property type="match status" value="1"/>
</dbReference>
<reference evidence="4 5" key="1">
    <citation type="submission" date="2016-08" db="EMBL/GenBank/DDBJ databases">
        <authorList>
            <person name="Seilhamer J.J."/>
        </authorList>
    </citation>
    <scope>NUCLEOTIDE SEQUENCE [LARGE SCALE GENOMIC DNA]</scope>
    <source>
        <strain evidence="4 5">KCTC 42603</strain>
    </source>
</reference>
<dbReference type="InterPro" id="IPR018392">
    <property type="entry name" value="LysM"/>
</dbReference>
<evidence type="ECO:0000259" key="3">
    <source>
        <dbReference type="PROSITE" id="PS51782"/>
    </source>
</evidence>
<dbReference type="AlphaFoldDB" id="A0A1E7ZAZ6"/>
<dbReference type="Gene3D" id="3.10.350.10">
    <property type="entry name" value="LysM domain"/>
    <property type="match status" value="1"/>
</dbReference>
<dbReference type="InterPro" id="IPR011990">
    <property type="entry name" value="TPR-like_helical_dom_sf"/>
</dbReference>
<comment type="caution">
    <text evidence="4">The sequence shown here is derived from an EMBL/GenBank/DDBJ whole genome shotgun (WGS) entry which is preliminary data.</text>
</comment>
<feature type="repeat" description="TPR" evidence="1">
    <location>
        <begin position="139"/>
        <end position="172"/>
    </location>
</feature>
<feature type="region of interest" description="Disordered" evidence="2">
    <location>
        <begin position="263"/>
        <end position="315"/>
    </location>
</feature>
<dbReference type="Pfam" id="PF13181">
    <property type="entry name" value="TPR_8"/>
    <property type="match status" value="1"/>
</dbReference>
<feature type="repeat" description="TPR" evidence="1">
    <location>
        <begin position="69"/>
        <end position="102"/>
    </location>
</feature>
<keyword evidence="5" id="KW-1185">Reference proteome</keyword>
<dbReference type="Pfam" id="PF01476">
    <property type="entry name" value="LysM"/>
    <property type="match status" value="1"/>
</dbReference>
<dbReference type="STRING" id="1656094.BFC18_12890"/>
<accession>A0A1E7ZAZ6</accession>
<dbReference type="PROSITE" id="PS50005">
    <property type="entry name" value="TPR"/>
    <property type="match status" value="3"/>
</dbReference>
<organism evidence="4 5">
    <name type="scientific">Alteromonas confluentis</name>
    <dbReference type="NCBI Taxonomy" id="1656094"/>
    <lineage>
        <taxon>Bacteria</taxon>
        <taxon>Pseudomonadati</taxon>
        <taxon>Pseudomonadota</taxon>
        <taxon>Gammaproteobacteria</taxon>
        <taxon>Alteromonadales</taxon>
        <taxon>Alteromonadaceae</taxon>
        <taxon>Alteromonas/Salinimonas group</taxon>
        <taxon>Alteromonas</taxon>
    </lineage>
</organism>
<dbReference type="PANTHER" id="PTHR12558:SF13">
    <property type="entry name" value="CELL DIVISION CYCLE PROTEIN 27 HOMOLOG"/>
    <property type="match status" value="1"/>
</dbReference>
<feature type="compositionally biased region" description="Low complexity" evidence="2">
    <location>
        <begin position="277"/>
        <end position="295"/>
    </location>
</feature>
<evidence type="ECO:0000256" key="2">
    <source>
        <dbReference type="SAM" id="MobiDB-lite"/>
    </source>
</evidence>
<dbReference type="Proteomes" id="UP000175691">
    <property type="component" value="Unassembled WGS sequence"/>
</dbReference>
<name>A0A1E7ZAZ6_9ALTE</name>
<dbReference type="PROSITE" id="PS51782">
    <property type="entry name" value="LYSM"/>
    <property type="match status" value="1"/>
</dbReference>
<dbReference type="InterPro" id="IPR013360">
    <property type="entry name" value="Pilus_4_PilW"/>
</dbReference>
<dbReference type="PANTHER" id="PTHR12558">
    <property type="entry name" value="CELL DIVISION CYCLE 16,23,27"/>
    <property type="match status" value="1"/>
</dbReference>